<dbReference type="InterPro" id="IPR018735">
    <property type="entry name" value="DUF2277"/>
</dbReference>
<protein>
    <submittedName>
        <fullName evidence="1">DUF2277 domain-containing protein</fullName>
    </submittedName>
</protein>
<evidence type="ECO:0000313" key="2">
    <source>
        <dbReference type="Proteomes" id="UP001183202"/>
    </source>
</evidence>
<dbReference type="Pfam" id="PF10041">
    <property type="entry name" value="DUF2277"/>
    <property type="match status" value="1"/>
</dbReference>
<gene>
    <name evidence="1" type="ORF">RM445_07970</name>
</gene>
<dbReference type="RefSeq" id="WP_311555491.1">
    <property type="nucleotide sequence ID" value="NZ_JAVREJ010000004.1"/>
</dbReference>
<dbReference type="EMBL" id="JAVREJ010000004">
    <property type="protein sequence ID" value="MDT0349462.1"/>
    <property type="molecule type" value="Genomic_DNA"/>
</dbReference>
<keyword evidence="2" id="KW-1185">Reference proteome</keyword>
<reference evidence="2" key="1">
    <citation type="submission" date="2023-07" db="EMBL/GenBank/DDBJ databases">
        <title>30 novel species of actinomycetes from the DSMZ collection.</title>
        <authorList>
            <person name="Nouioui I."/>
        </authorList>
    </citation>
    <scope>NUCLEOTIDE SEQUENCE [LARGE SCALE GENOMIC DNA]</scope>
    <source>
        <strain evidence="2">DSM 45834</strain>
    </source>
</reference>
<dbReference type="Proteomes" id="UP001183202">
    <property type="component" value="Unassembled WGS sequence"/>
</dbReference>
<evidence type="ECO:0000313" key="1">
    <source>
        <dbReference type="EMBL" id="MDT0349462.1"/>
    </source>
</evidence>
<comment type="caution">
    <text evidence="1">The sequence shown here is derived from an EMBL/GenBank/DDBJ whole genome shotgun (WGS) entry which is preliminary data.</text>
</comment>
<accession>A0ABU2N692</accession>
<proteinExistence type="predicted"/>
<name>A0ABU2N692_9PSEU</name>
<organism evidence="1 2">
    <name type="scientific">Pseudonocardia charpentierae</name>
    <dbReference type="NCBI Taxonomy" id="3075545"/>
    <lineage>
        <taxon>Bacteria</taxon>
        <taxon>Bacillati</taxon>
        <taxon>Actinomycetota</taxon>
        <taxon>Actinomycetes</taxon>
        <taxon>Pseudonocardiales</taxon>
        <taxon>Pseudonocardiaceae</taxon>
        <taxon>Pseudonocardia</taxon>
    </lineage>
</organism>
<sequence length="89" mass="9767">MCRNIRPLHNFAPPASDVEVHEAALQYVRKLSGSARPSQANADAFDRAVGEVAAATRRLLDELVTTAPPKNREVEAAKARARAEVRYAR</sequence>